<dbReference type="EMBL" id="JABKAU010000019">
    <property type="protein sequence ID" value="NVO31820.1"/>
    <property type="molecule type" value="Genomic_DNA"/>
</dbReference>
<dbReference type="RefSeq" id="WP_176908719.1">
    <property type="nucleotide sequence ID" value="NZ_JABKAU010000019.1"/>
</dbReference>
<accession>A0A7Y7PQ35</accession>
<organism evidence="1 2">
    <name type="scientific">Hymenobacter lapidiphilus</name>
    <dbReference type="NCBI Taxonomy" id="2608003"/>
    <lineage>
        <taxon>Bacteria</taxon>
        <taxon>Pseudomonadati</taxon>
        <taxon>Bacteroidota</taxon>
        <taxon>Cytophagia</taxon>
        <taxon>Cytophagales</taxon>
        <taxon>Hymenobacteraceae</taxon>
        <taxon>Hymenobacter</taxon>
    </lineage>
</organism>
<sequence length="166" mass="18907">MTTDKGEILKVLKAALLGTCYTKFTYYITAFECELFNDRLGISAYLILSDIELENKTEWNKWVQSAPFNIENSNGPEEPARVFLMGLLTQAIIQNIEEENEGTLIITFQNGVKVRLMGEVEIADQSWIIEFRNSDGQKIGDCTCSFNELFMNTSEELMNMLNLADH</sequence>
<comment type="caution">
    <text evidence="1">The sequence shown here is derived from an EMBL/GenBank/DDBJ whole genome shotgun (WGS) entry which is preliminary data.</text>
</comment>
<proteinExistence type="predicted"/>
<protein>
    <submittedName>
        <fullName evidence="1">Uncharacterized protein</fullName>
    </submittedName>
</protein>
<keyword evidence="2" id="KW-1185">Reference proteome</keyword>
<dbReference type="AlphaFoldDB" id="A0A7Y7PQ35"/>
<evidence type="ECO:0000313" key="1">
    <source>
        <dbReference type="EMBL" id="NVO31820.1"/>
    </source>
</evidence>
<evidence type="ECO:0000313" key="2">
    <source>
        <dbReference type="Proteomes" id="UP000565521"/>
    </source>
</evidence>
<name>A0A7Y7PQ35_9BACT</name>
<dbReference type="Proteomes" id="UP000565521">
    <property type="component" value="Unassembled WGS sequence"/>
</dbReference>
<reference evidence="1 2" key="1">
    <citation type="submission" date="2020-05" db="EMBL/GenBank/DDBJ databases">
        <title>Hymenobacter terrestris sp. nov. and Hymenobacter lapidiphilus sp. nov., isolated from regoliths in Antarctica.</title>
        <authorList>
            <person name="Sedlacek I."/>
            <person name="Pantucek R."/>
            <person name="Zeman M."/>
            <person name="Holochova P."/>
            <person name="Kralova S."/>
            <person name="Stankova E."/>
            <person name="Sedo O."/>
            <person name="Micenkova L."/>
            <person name="Svec P."/>
            <person name="Gupta V."/>
            <person name="Sood U."/>
            <person name="Korpole U.S."/>
            <person name="Lal R."/>
        </authorList>
    </citation>
    <scope>NUCLEOTIDE SEQUENCE [LARGE SCALE GENOMIC DNA]</scope>
    <source>
        <strain evidence="1 2">P5342</strain>
    </source>
</reference>
<gene>
    <name evidence="1" type="ORF">HW554_11410</name>
</gene>